<keyword evidence="2" id="KW-1185">Reference proteome</keyword>
<organism evidence="1 2">
    <name type="scientific">Coniosporium uncinatum</name>
    <dbReference type="NCBI Taxonomy" id="93489"/>
    <lineage>
        <taxon>Eukaryota</taxon>
        <taxon>Fungi</taxon>
        <taxon>Dikarya</taxon>
        <taxon>Ascomycota</taxon>
        <taxon>Pezizomycotina</taxon>
        <taxon>Dothideomycetes</taxon>
        <taxon>Dothideomycetes incertae sedis</taxon>
        <taxon>Coniosporium</taxon>
    </lineage>
</organism>
<reference evidence="1" key="1">
    <citation type="submission" date="2024-09" db="EMBL/GenBank/DDBJ databases">
        <title>Black Yeasts Isolated from many extreme environments.</title>
        <authorList>
            <person name="Coleine C."/>
            <person name="Stajich J.E."/>
            <person name="Selbmann L."/>
        </authorList>
    </citation>
    <scope>NUCLEOTIDE SEQUENCE</scope>
    <source>
        <strain evidence="1">CCFEE 5737</strain>
    </source>
</reference>
<gene>
    <name evidence="1" type="ORF">LTS18_012601</name>
</gene>
<proteinExistence type="predicted"/>
<sequence length="718" mass="81549">MSSHKQKAPKGAAPPSTSNPITDPRFAGIATDPRFRLPSKKHTHVKLDSRFSRLLKDDDFVKKAKVDRYGRKIESDKGRKEIERLYKLEDEDGEEIDGVDDDGEVQEELARVSKTRDPAREGGFSESSSDEESEESDEEDEEEVEIEEEDEFGLDGQEQIPMGEVTSRLAAVNMDWDNIRAVDLMAVASSFLPPDGRIENVTIYPSEFGRERMEREELEGPPRELFKSKSKSKALEPNTDEEDGEGGDSEDEEERIKKRLQAGEKAEDVNSNDLRKYQLERLRYYYAVMITSSPSVAQVLHEALDGHEYLTSANFFDLRFIPDDVSFDTDKPREGEVCDRVPDGYKPRDFVTDALTRSKVKLTWDEDDVDRKDAMKKAFSRGEIEEMDLKAYIGSDSSSDEDEEEEDLDGDAEAAETMSMVSKKSKADKAAEMRAKLGLSDVPIKRKGKEDKPVGDMQITFSSGLSNNQKGSVFENEPEETTVEKYVRKEKERKAKRKEKLKAEREGKTLEEVQAEAAKEDGNDEAGADEDGFNDPFFDDPVAAAKDQRKKAKAAEKARQRAEEAANAEKKAEEAKQLELLMLDEQDPGSKVQHFDMKEIVKAEKDKKKRKQKKKGKKGEQPVVEDSFKVDTSDPRFAQLFDSHEFAIDPTNPRFKETRGMKALLDEGRKKRDRGRREEDEEEVVRERGGKKVKFQQSVGGDEDLQRLMQRVKGKVRA</sequence>
<name>A0ACC3DYJ6_9PEZI</name>
<accession>A0ACC3DYJ6</accession>
<dbReference type="EMBL" id="JAWDJW010000038">
    <property type="protein sequence ID" value="KAK3081910.1"/>
    <property type="molecule type" value="Genomic_DNA"/>
</dbReference>
<evidence type="ECO:0000313" key="1">
    <source>
        <dbReference type="EMBL" id="KAK3081910.1"/>
    </source>
</evidence>
<comment type="caution">
    <text evidence="1">The sequence shown here is derived from an EMBL/GenBank/DDBJ whole genome shotgun (WGS) entry which is preliminary data.</text>
</comment>
<protein>
    <submittedName>
        <fullName evidence="1">Uncharacterized protein</fullName>
    </submittedName>
</protein>
<dbReference type="Proteomes" id="UP001186974">
    <property type="component" value="Unassembled WGS sequence"/>
</dbReference>
<evidence type="ECO:0000313" key="2">
    <source>
        <dbReference type="Proteomes" id="UP001186974"/>
    </source>
</evidence>